<evidence type="ECO:0000256" key="1">
    <source>
        <dbReference type="SAM" id="MobiDB-lite"/>
    </source>
</evidence>
<feature type="compositionally biased region" description="Basic and acidic residues" evidence="1">
    <location>
        <begin position="80"/>
        <end position="89"/>
    </location>
</feature>
<dbReference type="Pfam" id="PF09353">
    <property type="entry name" value="DUF1995"/>
    <property type="match status" value="1"/>
</dbReference>
<reference evidence="3" key="1">
    <citation type="submission" date="2019-09" db="EMBL/GenBank/DDBJ databases">
        <authorList>
            <person name="Zhang L."/>
        </authorList>
    </citation>
    <scope>NUCLEOTIDE SEQUENCE</scope>
</reference>
<dbReference type="InterPro" id="IPR018962">
    <property type="entry name" value="DUF1995"/>
</dbReference>
<dbReference type="GO" id="GO:0009507">
    <property type="term" value="C:chloroplast"/>
    <property type="evidence" value="ECO:0007669"/>
    <property type="project" value="TreeGrafter"/>
</dbReference>
<proteinExistence type="predicted"/>
<feature type="domain" description="DUF1995" evidence="2">
    <location>
        <begin position="78"/>
        <end position="311"/>
    </location>
</feature>
<dbReference type="PANTHER" id="PTHR36365">
    <property type="entry name" value="OS05G0500400 PROTEIN"/>
    <property type="match status" value="1"/>
</dbReference>
<accession>A0A5K0Y324</accession>
<dbReference type="PANTHER" id="PTHR36365:SF1">
    <property type="entry name" value="OS05G0500400 PROTEIN"/>
    <property type="match status" value="1"/>
</dbReference>
<evidence type="ECO:0000313" key="3">
    <source>
        <dbReference type="EMBL" id="VVV72411.1"/>
    </source>
</evidence>
<dbReference type="AlphaFoldDB" id="A0A5K0Y324"/>
<evidence type="ECO:0000259" key="2">
    <source>
        <dbReference type="Pfam" id="PF09353"/>
    </source>
</evidence>
<sequence length="345" mass="37549">MASSTVLRDPTHLFNPPKFRSFLSHSTPLSSPSSPFWNSNKILRPPILRTLPPSSTNIVIKSKLGHQPPEKTSGDLPPSSREEAIEQARRSLSSSLSKPLNNPRLAGKLKKQRQPRFRVEIPVLDESPASLASLVSSIFDGISLKRKGSSARILILWPDTVTQQEAGRAFRSGAVQNDVLGSAEGLAWGDVAVVVSPESNRLEEIEAICAGFDPKPVVMVNPKWGADEESELGQQAGGFVASFEVVYSFMGLEVRGVLSRRKGMVFRYAKDGIPANAQWEVLVEEEGGGAGGGELRMVTRFKKRPSVVEVETVLYNLMAANSPVTKSVKFVKDAVSRASGLFSRR</sequence>
<feature type="region of interest" description="Disordered" evidence="1">
    <location>
        <begin position="61"/>
        <end position="113"/>
    </location>
</feature>
<organism evidence="3">
    <name type="scientific">Nymphaea colorata</name>
    <name type="common">pocket water lily</name>
    <dbReference type="NCBI Taxonomy" id="210225"/>
    <lineage>
        <taxon>Eukaryota</taxon>
        <taxon>Viridiplantae</taxon>
        <taxon>Streptophyta</taxon>
        <taxon>Embryophyta</taxon>
        <taxon>Tracheophyta</taxon>
        <taxon>Spermatophyta</taxon>
        <taxon>Magnoliopsida</taxon>
        <taxon>Nymphaeales</taxon>
        <taxon>Nymphaeaceae</taxon>
        <taxon>Nymphaea</taxon>
    </lineage>
</organism>
<dbReference type="OrthoDB" id="515480at2759"/>
<dbReference type="OMA" id="ILILWPD"/>
<dbReference type="EMBL" id="LR721776">
    <property type="protein sequence ID" value="VVV72411.1"/>
    <property type="molecule type" value="Genomic_DNA"/>
</dbReference>
<gene>
    <name evidence="3" type="ORF">NYM_LOCUS6085</name>
</gene>
<name>A0A5K0Y324_9MAGN</name>
<dbReference type="Gramene" id="NC11G0115910.1">
    <property type="protein sequence ID" value="NC11G0115910.1:cds"/>
    <property type="gene ID" value="NC11G0115910"/>
</dbReference>
<protein>
    <recommendedName>
        <fullName evidence="2">DUF1995 domain-containing protein</fullName>
    </recommendedName>
</protein>